<dbReference type="PANTHER" id="PTHR20852:SF43">
    <property type="entry name" value="GLUTAMINE SYNTHETASE"/>
    <property type="match status" value="1"/>
</dbReference>
<name>A0A9N7UQG9_PLEPL</name>
<evidence type="ECO:0000256" key="7">
    <source>
        <dbReference type="ARBA" id="ARBA00022741"/>
    </source>
</evidence>
<dbReference type="GO" id="GO:0005524">
    <property type="term" value="F:ATP binding"/>
    <property type="evidence" value="ECO:0007669"/>
    <property type="project" value="UniProtKB-KW"/>
</dbReference>
<keyword evidence="13" id="KW-1185">Reference proteome</keyword>
<comment type="similarity">
    <text evidence="2 10">Belongs to the glutamine synthetase family.</text>
</comment>
<dbReference type="AlphaFoldDB" id="A0A9N7UQG9"/>
<reference evidence="12" key="1">
    <citation type="submission" date="2020-03" db="EMBL/GenBank/DDBJ databases">
        <authorList>
            <person name="Weist P."/>
        </authorList>
    </citation>
    <scope>NUCLEOTIDE SEQUENCE</scope>
</reference>
<sequence length="201" mass="22641">MSHYRACLYAGVKIFGSNAEELYSQWEFQVGTCEGIEMGDHLWMARYILHRVCEDFEVVASLDTKPIKESTFSSACHINFSTKEMRSEGGLQHIEEAIRKLSKCHFRHLSVYDAHGGADNIHRLTGQGCTSTFHHFSTAVGSREVSVRIPGHVSRMGCGYFEDRRPAANCDPYPVMRALVETCLLGVTEEDDEEMKEILAS</sequence>
<comment type="subcellular location">
    <subcellularLocation>
        <location evidence="1">Cytoplasm</location>
    </subcellularLocation>
</comment>
<evidence type="ECO:0000256" key="3">
    <source>
        <dbReference type="ARBA" id="ARBA00012937"/>
    </source>
</evidence>
<organism evidence="12 13">
    <name type="scientific">Pleuronectes platessa</name>
    <name type="common">European plaice</name>
    <dbReference type="NCBI Taxonomy" id="8262"/>
    <lineage>
        <taxon>Eukaryota</taxon>
        <taxon>Metazoa</taxon>
        <taxon>Chordata</taxon>
        <taxon>Craniata</taxon>
        <taxon>Vertebrata</taxon>
        <taxon>Euteleostomi</taxon>
        <taxon>Actinopterygii</taxon>
        <taxon>Neopterygii</taxon>
        <taxon>Teleostei</taxon>
        <taxon>Neoteleostei</taxon>
        <taxon>Acanthomorphata</taxon>
        <taxon>Carangaria</taxon>
        <taxon>Pleuronectiformes</taxon>
        <taxon>Pleuronectoidei</taxon>
        <taxon>Pleuronectidae</taxon>
        <taxon>Pleuronectes</taxon>
    </lineage>
</organism>
<evidence type="ECO:0000313" key="13">
    <source>
        <dbReference type="Proteomes" id="UP001153269"/>
    </source>
</evidence>
<dbReference type="InterPro" id="IPR050292">
    <property type="entry name" value="Glutamine_Synthetase"/>
</dbReference>
<dbReference type="Proteomes" id="UP001153269">
    <property type="component" value="Unassembled WGS sequence"/>
</dbReference>
<evidence type="ECO:0000256" key="6">
    <source>
        <dbReference type="ARBA" id="ARBA00022598"/>
    </source>
</evidence>
<dbReference type="GO" id="GO:0005737">
    <property type="term" value="C:cytoplasm"/>
    <property type="evidence" value="ECO:0007669"/>
    <property type="project" value="UniProtKB-SubCell"/>
</dbReference>
<comment type="caution">
    <text evidence="12">The sequence shown here is derived from an EMBL/GenBank/DDBJ whole genome shotgun (WGS) entry which is preliminary data.</text>
</comment>
<dbReference type="EMBL" id="CADEAL010001957">
    <property type="protein sequence ID" value="CAB1436918.1"/>
    <property type="molecule type" value="Genomic_DNA"/>
</dbReference>
<evidence type="ECO:0000256" key="10">
    <source>
        <dbReference type="PROSITE-ProRule" id="PRU01331"/>
    </source>
</evidence>
<evidence type="ECO:0000256" key="8">
    <source>
        <dbReference type="ARBA" id="ARBA00022840"/>
    </source>
</evidence>
<evidence type="ECO:0000256" key="2">
    <source>
        <dbReference type="ARBA" id="ARBA00009897"/>
    </source>
</evidence>
<gene>
    <name evidence="12" type="ORF">PLEPLA_LOCUS24951</name>
</gene>
<evidence type="ECO:0000256" key="4">
    <source>
        <dbReference type="ARBA" id="ARBA00021364"/>
    </source>
</evidence>
<dbReference type="EC" id="6.3.1.2" evidence="3"/>
<dbReference type="InterPro" id="IPR008146">
    <property type="entry name" value="Gln_synth_cat_dom"/>
</dbReference>
<dbReference type="SUPFAM" id="SSF55931">
    <property type="entry name" value="Glutamine synthetase/guanido kinase"/>
    <property type="match status" value="1"/>
</dbReference>
<evidence type="ECO:0000256" key="9">
    <source>
        <dbReference type="ARBA" id="ARBA00030668"/>
    </source>
</evidence>
<dbReference type="SMART" id="SM01230">
    <property type="entry name" value="Gln-synt_C"/>
    <property type="match status" value="1"/>
</dbReference>
<keyword evidence="6" id="KW-0436">Ligase</keyword>
<keyword evidence="8" id="KW-0067">ATP-binding</keyword>
<protein>
    <recommendedName>
        <fullName evidence="4">Glutamine synthetase</fullName>
        <ecNumber evidence="3">6.3.1.2</ecNumber>
    </recommendedName>
    <alternativeName>
        <fullName evidence="9">Glutamate--ammonia ligase</fullName>
    </alternativeName>
</protein>
<evidence type="ECO:0000313" key="12">
    <source>
        <dbReference type="EMBL" id="CAB1436918.1"/>
    </source>
</evidence>
<dbReference type="PANTHER" id="PTHR20852">
    <property type="entry name" value="GLUTAMINE SYNTHETASE"/>
    <property type="match status" value="1"/>
</dbReference>
<dbReference type="GO" id="GO:0004356">
    <property type="term" value="F:glutamine synthetase activity"/>
    <property type="evidence" value="ECO:0007669"/>
    <property type="project" value="UniProtKB-EC"/>
</dbReference>
<keyword evidence="5" id="KW-0963">Cytoplasm</keyword>
<dbReference type="FunFam" id="3.30.590.10:FF:000011">
    <property type="entry name" value="Glutamine synthetase"/>
    <property type="match status" value="1"/>
</dbReference>
<proteinExistence type="inferred from homology"/>
<evidence type="ECO:0000259" key="11">
    <source>
        <dbReference type="PROSITE" id="PS51987"/>
    </source>
</evidence>
<dbReference type="Gene3D" id="3.30.590.10">
    <property type="entry name" value="Glutamine synthetase/guanido kinase, catalytic domain"/>
    <property type="match status" value="1"/>
</dbReference>
<evidence type="ECO:0000256" key="1">
    <source>
        <dbReference type="ARBA" id="ARBA00004496"/>
    </source>
</evidence>
<dbReference type="PROSITE" id="PS51987">
    <property type="entry name" value="GS_CATALYTIC"/>
    <property type="match status" value="1"/>
</dbReference>
<accession>A0A9N7UQG9</accession>
<feature type="domain" description="GS catalytic" evidence="11">
    <location>
        <begin position="1"/>
        <end position="201"/>
    </location>
</feature>
<dbReference type="InterPro" id="IPR014746">
    <property type="entry name" value="Gln_synth/guanido_kin_cat_dom"/>
</dbReference>
<keyword evidence="7" id="KW-0547">Nucleotide-binding</keyword>
<evidence type="ECO:0000256" key="5">
    <source>
        <dbReference type="ARBA" id="ARBA00022490"/>
    </source>
</evidence>
<dbReference type="GO" id="GO:0006542">
    <property type="term" value="P:glutamine biosynthetic process"/>
    <property type="evidence" value="ECO:0007669"/>
    <property type="project" value="TreeGrafter"/>
</dbReference>